<evidence type="ECO:0000256" key="2">
    <source>
        <dbReference type="SAM" id="Phobius"/>
    </source>
</evidence>
<dbReference type="Pfam" id="PF00801">
    <property type="entry name" value="PKD"/>
    <property type="match status" value="1"/>
</dbReference>
<proteinExistence type="predicted"/>
<dbReference type="Proteomes" id="UP000181992">
    <property type="component" value="Unassembled WGS sequence"/>
</dbReference>
<organism evidence="5 6">
    <name type="scientific">Candidatus Nomurabacteria bacterium CG1_02_43_90</name>
    <dbReference type="NCBI Taxonomy" id="1805281"/>
    <lineage>
        <taxon>Bacteria</taxon>
        <taxon>Candidatus Nomuraibacteriota</taxon>
    </lineage>
</organism>
<name>A0A1J4V5E2_9BACT</name>
<dbReference type="AlphaFoldDB" id="A0A1J4V5E2"/>
<sequence length="479" mass="51074">MRTIGATLFFLFAFVGHVSASVVINEIAWMGTAVSPSNEWIEIANTGNTPSDLNGWTLSLEGKKDIILSGSIAGGGYYLIERTDDTTVPNIPADLISSFGTGIPNTGAVLSLKDTQGTVVDRVDGSNGWNIGGNIAGDNTTKETAQRGANGWYTSAPTPRALNGGAQNNIVTNSPSVTDNTTNTTPFASPSSISASFPVDPQIFADAGTRERTISAGATVTFLGRVFGLKKEPIENARISWSFGDGGMTDGTSVSHIFYYPGDYIVVLDASSGYYSASDRVSVHVVTPVLSLRTGGDEARSFIALENEGSDEVDLSLWQIEGAGKIFILPQHTIVGARKTLTLPSEITGIVSPKESIVFLRFPNGTRVEPNQYLAPPTPAQKMKVETIPTSQASAVVSRTVLSDTENASQEAVAIGAFDDTTPSLEGATTERLWPWYVGAAFLALFAIVGAHFAREQKNDEKRRLTADDFEIEEDKDPF</sequence>
<evidence type="ECO:0008006" key="7">
    <source>
        <dbReference type="Google" id="ProtNLM"/>
    </source>
</evidence>
<dbReference type="InterPro" id="IPR001322">
    <property type="entry name" value="Lamin_tail_dom"/>
</dbReference>
<feature type="compositionally biased region" description="Acidic residues" evidence="1">
    <location>
        <begin position="468"/>
        <end position="479"/>
    </location>
</feature>
<dbReference type="SUPFAM" id="SSF49299">
    <property type="entry name" value="PKD domain"/>
    <property type="match status" value="1"/>
</dbReference>
<evidence type="ECO:0000259" key="3">
    <source>
        <dbReference type="PROSITE" id="PS50093"/>
    </source>
</evidence>
<feature type="compositionally biased region" description="Basic and acidic residues" evidence="1">
    <location>
        <begin position="458"/>
        <end position="467"/>
    </location>
</feature>
<protein>
    <recommendedName>
        <fullName evidence="7">PKD domain-containing protein</fullName>
    </recommendedName>
</protein>
<dbReference type="PROSITE" id="PS51841">
    <property type="entry name" value="LTD"/>
    <property type="match status" value="1"/>
</dbReference>
<dbReference type="PROSITE" id="PS50093">
    <property type="entry name" value="PKD"/>
    <property type="match status" value="1"/>
</dbReference>
<feature type="region of interest" description="Disordered" evidence="1">
    <location>
        <begin position="458"/>
        <end position="479"/>
    </location>
</feature>
<dbReference type="EMBL" id="MNVN01000003">
    <property type="protein sequence ID" value="OIO31227.1"/>
    <property type="molecule type" value="Genomic_DNA"/>
</dbReference>
<dbReference type="Pfam" id="PF00932">
    <property type="entry name" value="LTD"/>
    <property type="match status" value="1"/>
</dbReference>
<evidence type="ECO:0000313" key="6">
    <source>
        <dbReference type="Proteomes" id="UP000181992"/>
    </source>
</evidence>
<keyword evidence="2" id="KW-0472">Membrane</keyword>
<evidence type="ECO:0000259" key="4">
    <source>
        <dbReference type="PROSITE" id="PS51841"/>
    </source>
</evidence>
<feature type="region of interest" description="Disordered" evidence="1">
    <location>
        <begin position="161"/>
        <end position="193"/>
    </location>
</feature>
<evidence type="ECO:0000256" key="1">
    <source>
        <dbReference type="SAM" id="MobiDB-lite"/>
    </source>
</evidence>
<dbReference type="SUPFAM" id="SSF74853">
    <property type="entry name" value="Lamin A/C globular tail domain"/>
    <property type="match status" value="2"/>
</dbReference>
<accession>A0A1J4V5E2</accession>
<dbReference type="InterPro" id="IPR035986">
    <property type="entry name" value="PKD_dom_sf"/>
</dbReference>
<keyword evidence="2" id="KW-1133">Transmembrane helix</keyword>
<dbReference type="InterPro" id="IPR036415">
    <property type="entry name" value="Lamin_tail_dom_sf"/>
</dbReference>
<feature type="domain" description="PKD" evidence="3">
    <location>
        <begin position="241"/>
        <end position="292"/>
    </location>
</feature>
<reference evidence="5 6" key="1">
    <citation type="journal article" date="2016" name="Environ. Microbiol.">
        <title>Genomic resolution of a cold subsurface aquifer community provides metabolic insights for novel microbes adapted to high CO concentrations.</title>
        <authorList>
            <person name="Probst A.J."/>
            <person name="Castelle C.J."/>
            <person name="Singh A."/>
            <person name="Brown C.T."/>
            <person name="Anantharaman K."/>
            <person name="Sharon I."/>
            <person name="Hug L.A."/>
            <person name="Burstein D."/>
            <person name="Emerson J.B."/>
            <person name="Thomas B.C."/>
            <person name="Banfield J.F."/>
        </authorList>
    </citation>
    <scope>NUCLEOTIDE SEQUENCE [LARGE SCALE GENOMIC DNA]</scope>
    <source>
        <strain evidence="5">CG1_02_43_90</strain>
    </source>
</reference>
<feature type="compositionally biased region" description="Polar residues" evidence="1">
    <location>
        <begin position="165"/>
        <end position="185"/>
    </location>
</feature>
<feature type="domain" description="LTD" evidence="4">
    <location>
        <begin position="14"/>
        <end position="127"/>
    </location>
</feature>
<feature type="transmembrane region" description="Helical" evidence="2">
    <location>
        <begin position="434"/>
        <end position="454"/>
    </location>
</feature>
<dbReference type="Gene3D" id="2.60.40.10">
    <property type="entry name" value="Immunoglobulins"/>
    <property type="match status" value="1"/>
</dbReference>
<dbReference type="STRING" id="1805281.AUJ77_00250"/>
<dbReference type="InterPro" id="IPR000601">
    <property type="entry name" value="PKD_dom"/>
</dbReference>
<evidence type="ECO:0000313" key="5">
    <source>
        <dbReference type="EMBL" id="OIO31227.1"/>
    </source>
</evidence>
<dbReference type="InterPro" id="IPR013783">
    <property type="entry name" value="Ig-like_fold"/>
</dbReference>
<comment type="caution">
    <text evidence="5">The sequence shown here is derived from an EMBL/GenBank/DDBJ whole genome shotgun (WGS) entry which is preliminary data.</text>
</comment>
<keyword evidence="2" id="KW-0812">Transmembrane</keyword>
<gene>
    <name evidence="5" type="ORF">AUJ77_00250</name>
</gene>